<dbReference type="EMBL" id="CP051682">
    <property type="protein sequence ID" value="QJD94821.1"/>
    <property type="molecule type" value="Genomic_DNA"/>
</dbReference>
<dbReference type="RefSeq" id="WP_169605838.1">
    <property type="nucleotide sequence ID" value="NZ_CP051682.1"/>
</dbReference>
<gene>
    <name evidence="2" type="ORF">HH214_02470</name>
</gene>
<feature type="domain" description="DUF3857" evidence="1">
    <location>
        <begin position="56"/>
        <end position="215"/>
    </location>
</feature>
<sequence length="635" mass="72112">MKHILLIGLLSLFVLKVTGQISYDAASIPKDLLPYAGSVVRSNNITVEVKDLNNIVEHYKNAITVLNKTGDDDAELTIYYNKANHIKSIKGIVYDEFGKPISKISEKDFRDYSAADNASLFEDIREKYYKPSVVSYPYTVEYDYEVLSKQSLNFPDWFPAEDVGIAVQNSSYTFTCPSNFNIHYKERNCPTQANITTNASGQKVYTWTISNLKARRSEPYSPNPEEYLPVVKIAPEKFTYDGHSGSFTNWNELGKWQYDDLLKSRSTLPQATIGYIHQLTDTISDPKRKAKVIYEYMQSKTRYVSVQVGIGGYQPFPAADVDRLGYGDCKALVNYTQALLKAGNINSYYCIVQAGSAKKSLLTDFASMQGNHIILCLPFKNDTTWLECTSQKIPFGFLSDFTDDRWVLACTDAGGRLMHTPKYTAEQNKQIRTAILELKANGELAGNMNTFFEGTQYENRPDEASDNDKDLKMVKEVYPINNLEIESLSFKQVKNIQPTNQEQLKFNARDFATQSGGKLYFMVNPVNRVNNVPREVRNRTTNLYINRGYTDVDEITYTIPEGYKLDIEPLNVTLSKPFGRFKATAQLNANHQLIYKRSLQVIDGTYSKESYQDLVSFYQAVSDADHYNVALTKTN</sequence>
<protein>
    <submittedName>
        <fullName evidence="2">DUF3857 domain-containing protein</fullName>
    </submittedName>
</protein>
<evidence type="ECO:0000313" key="3">
    <source>
        <dbReference type="Proteomes" id="UP000503278"/>
    </source>
</evidence>
<evidence type="ECO:0000259" key="1">
    <source>
        <dbReference type="Pfam" id="PF12969"/>
    </source>
</evidence>
<accession>A0A7L5DVR4</accession>
<organism evidence="2 3">
    <name type="scientific">Mucilaginibacter robiniae</name>
    <dbReference type="NCBI Taxonomy" id="2728022"/>
    <lineage>
        <taxon>Bacteria</taxon>
        <taxon>Pseudomonadati</taxon>
        <taxon>Bacteroidota</taxon>
        <taxon>Sphingobacteriia</taxon>
        <taxon>Sphingobacteriales</taxon>
        <taxon>Sphingobacteriaceae</taxon>
        <taxon>Mucilaginibacter</taxon>
    </lineage>
</organism>
<keyword evidence="3" id="KW-1185">Reference proteome</keyword>
<dbReference type="Gene3D" id="3.10.620.30">
    <property type="match status" value="1"/>
</dbReference>
<dbReference type="InterPro" id="IPR024618">
    <property type="entry name" value="DUF3857"/>
</dbReference>
<dbReference type="Proteomes" id="UP000503278">
    <property type="component" value="Chromosome"/>
</dbReference>
<dbReference type="KEGG" id="mrob:HH214_02470"/>
<dbReference type="AlphaFoldDB" id="A0A7L5DVR4"/>
<reference evidence="2 3" key="1">
    <citation type="submission" date="2020-04" db="EMBL/GenBank/DDBJ databases">
        <title>Genome sequencing of novel species.</title>
        <authorList>
            <person name="Heo J."/>
            <person name="Kim S.-J."/>
            <person name="Kim J.-S."/>
            <person name="Hong S.-B."/>
            <person name="Kwon S.-W."/>
        </authorList>
    </citation>
    <scope>NUCLEOTIDE SEQUENCE [LARGE SCALE GENOMIC DNA]</scope>
    <source>
        <strain evidence="2 3">F39-2</strain>
    </source>
</reference>
<dbReference type="SUPFAM" id="SSF54001">
    <property type="entry name" value="Cysteine proteinases"/>
    <property type="match status" value="1"/>
</dbReference>
<evidence type="ECO:0000313" key="2">
    <source>
        <dbReference type="EMBL" id="QJD94821.1"/>
    </source>
</evidence>
<dbReference type="InterPro" id="IPR038765">
    <property type="entry name" value="Papain-like_cys_pep_sf"/>
</dbReference>
<dbReference type="Pfam" id="PF12969">
    <property type="entry name" value="DUF3857"/>
    <property type="match status" value="1"/>
</dbReference>
<proteinExistence type="predicted"/>
<name>A0A7L5DVR4_9SPHI</name>
<dbReference type="Gene3D" id="2.60.40.3140">
    <property type="match status" value="1"/>
</dbReference>
<dbReference type="Gene3D" id="2.60.120.1130">
    <property type="match status" value="1"/>
</dbReference>